<dbReference type="FunFam" id="3.30.70.330:FF:000678">
    <property type="entry name" value="zinc finger CCCH domain-containing protein 53-like isoform X2"/>
    <property type="match status" value="1"/>
</dbReference>
<dbReference type="InterPro" id="IPR036855">
    <property type="entry name" value="Znf_CCCH_sf"/>
</dbReference>
<dbReference type="Gramene" id="evm.model.08.646">
    <property type="protein sequence ID" value="cds.evm.model.08.646"/>
    <property type="gene ID" value="evm.TU.08.646"/>
</dbReference>
<dbReference type="AlphaFoldDB" id="A0A803QBX5"/>
<feature type="domain" description="HTH OST-type" evidence="11">
    <location>
        <begin position="231"/>
        <end position="315"/>
    </location>
</feature>
<organism evidence="12 13">
    <name type="scientific">Cannabis sativa</name>
    <name type="common">Hemp</name>
    <name type="synonym">Marijuana</name>
    <dbReference type="NCBI Taxonomy" id="3483"/>
    <lineage>
        <taxon>Eukaryota</taxon>
        <taxon>Viridiplantae</taxon>
        <taxon>Streptophyta</taxon>
        <taxon>Embryophyta</taxon>
        <taxon>Tracheophyta</taxon>
        <taxon>Spermatophyta</taxon>
        <taxon>Magnoliopsida</taxon>
        <taxon>eudicotyledons</taxon>
        <taxon>Gunneridae</taxon>
        <taxon>Pentapetalae</taxon>
        <taxon>rosids</taxon>
        <taxon>fabids</taxon>
        <taxon>Rosales</taxon>
        <taxon>Cannabaceae</taxon>
        <taxon>Cannabis</taxon>
    </lineage>
</organism>
<dbReference type="Proteomes" id="UP000596661">
    <property type="component" value="Chromosome 8"/>
</dbReference>
<keyword evidence="2 7" id="KW-0863">Zinc-finger</keyword>
<evidence type="ECO:0000313" key="12">
    <source>
        <dbReference type="EnsemblPlants" id="cds.evm.model.08.646"/>
    </source>
</evidence>
<dbReference type="EMBL" id="UZAU01000689">
    <property type="status" value="NOT_ANNOTATED_CDS"/>
    <property type="molecule type" value="Genomic_DNA"/>
</dbReference>
<dbReference type="InterPro" id="IPR000504">
    <property type="entry name" value="RRM_dom"/>
</dbReference>
<dbReference type="GO" id="GO:0003723">
    <property type="term" value="F:RNA binding"/>
    <property type="evidence" value="ECO:0007669"/>
    <property type="project" value="UniProtKB-UniRule"/>
</dbReference>
<dbReference type="InterPro" id="IPR012677">
    <property type="entry name" value="Nucleotide-bd_a/b_plait_sf"/>
</dbReference>
<accession>A0A803QBX5</accession>
<dbReference type="Pfam" id="PF23182">
    <property type="entry name" value="PABC_AtC3H46"/>
    <property type="match status" value="1"/>
</dbReference>
<evidence type="ECO:0000256" key="8">
    <source>
        <dbReference type="SAM" id="MobiDB-lite"/>
    </source>
</evidence>
<gene>
    <name evidence="12" type="primary">LOC115725088</name>
</gene>
<dbReference type="Gene3D" id="3.30.70.330">
    <property type="match status" value="1"/>
</dbReference>
<dbReference type="PROSITE" id="PS51644">
    <property type="entry name" value="HTH_OST"/>
    <property type="match status" value="1"/>
</dbReference>
<dbReference type="GO" id="GO:0008270">
    <property type="term" value="F:zinc ion binding"/>
    <property type="evidence" value="ECO:0007669"/>
    <property type="project" value="UniProtKB-KW"/>
</dbReference>
<dbReference type="EnsemblPlants" id="evm.model.08.646">
    <property type="protein sequence ID" value="cds.evm.model.08.646"/>
    <property type="gene ID" value="evm.TU.08.646"/>
</dbReference>
<evidence type="ECO:0000313" key="13">
    <source>
        <dbReference type="Proteomes" id="UP000596661"/>
    </source>
</evidence>
<keyword evidence="13" id="KW-1185">Reference proteome</keyword>
<dbReference type="Gene3D" id="2.30.30.1190">
    <property type="match status" value="1"/>
</dbReference>
<dbReference type="PROSITE" id="PS50103">
    <property type="entry name" value="ZF_C3H1"/>
    <property type="match status" value="1"/>
</dbReference>
<dbReference type="SUPFAM" id="SSF90229">
    <property type="entry name" value="CCCH zinc finger"/>
    <property type="match status" value="1"/>
</dbReference>
<keyword evidence="1 7" id="KW-0479">Metal-binding</keyword>
<keyword evidence="5" id="KW-0238">DNA-binding</keyword>
<dbReference type="SUPFAM" id="SSF54928">
    <property type="entry name" value="RNA-binding domain, RBD"/>
    <property type="match status" value="1"/>
</dbReference>
<evidence type="ECO:0000256" key="5">
    <source>
        <dbReference type="ARBA" id="ARBA00023125"/>
    </source>
</evidence>
<evidence type="ECO:0000256" key="7">
    <source>
        <dbReference type="PROSITE-ProRule" id="PRU00723"/>
    </source>
</evidence>
<dbReference type="RefSeq" id="XP_060973201.1">
    <property type="nucleotide sequence ID" value="XM_061117218.1"/>
</dbReference>
<feature type="domain" description="C3H1-type" evidence="10">
    <location>
        <begin position="182"/>
        <end position="209"/>
    </location>
</feature>
<sequence length="566" mass="63799">MMDFPESTKILYNRIQELEPENVTKIIGYLLLNDYDDQQFLWLASAPEHFVHQIISKAKTELQLLASKSVSNPMSPSINPTSGFSPFSSTAISRPKLSSNFQIPSPYWDPQLFKNQNSEILQMGFGDSPLEHEKLYQCLSLEDQMEQINSGLSGLGMDNYYPDAGIGGLNDRTSRRLSGLSEIPVKTCHYYIKGFCKHGSSCRYSHGQVIPESFSQAYDSANDDHLFSPGSLEKLELEIIELLKSRRGIPVSIASLPAMYYEKYGKYLQADGYLTESQRHGKAGYSLTKLLARLKNSIRLIDRPHGQHALILAEDSAMYMDHRNEKIDPGPIVSGSRQIYLTFPAESTFTEEDVSIYFNSFGPVEDVRIPCQQRRMFGFVTFASADTVRVILAKGNPHFVCGARVLVKPYREKSKLVERKYSDRNEAPAYYSSQYPDLEYEFQSIARGIENSRMIRKQLMEQERAVELETVRLREKPVNDQSYFGYTMDDLKVSEADAAAAAAAEGQLNFPSSEQFSYMFDVINCGSTSDDKFKHTDTNTDQEGQALNLPDSPFASSRANGISTVT</sequence>
<dbReference type="CDD" id="cd12458">
    <property type="entry name" value="RRM_AtC3H46_like"/>
    <property type="match status" value="1"/>
</dbReference>
<keyword evidence="4 6" id="KW-0694">RNA-binding</keyword>
<protein>
    <recommendedName>
        <fullName evidence="14">Zinc finger CCCH domain-containing protein 18-like</fullName>
    </recommendedName>
</protein>
<dbReference type="SMART" id="SM00360">
    <property type="entry name" value="RRM"/>
    <property type="match status" value="1"/>
</dbReference>
<feature type="zinc finger region" description="C3H1-type" evidence="7">
    <location>
        <begin position="182"/>
        <end position="209"/>
    </location>
</feature>
<dbReference type="GO" id="GO:0003677">
    <property type="term" value="F:DNA binding"/>
    <property type="evidence" value="ECO:0007669"/>
    <property type="project" value="UniProtKB-KW"/>
</dbReference>
<dbReference type="InterPro" id="IPR034365">
    <property type="entry name" value="AtC3H46-like_RRM"/>
</dbReference>
<reference evidence="12" key="1">
    <citation type="submission" date="2018-11" db="EMBL/GenBank/DDBJ databases">
        <authorList>
            <person name="Grassa J C."/>
        </authorList>
    </citation>
    <scope>NUCLEOTIDE SEQUENCE [LARGE SCALE GENOMIC DNA]</scope>
</reference>
<dbReference type="PROSITE" id="PS50102">
    <property type="entry name" value="RRM"/>
    <property type="match status" value="1"/>
</dbReference>
<keyword evidence="3 7" id="KW-0862">Zinc</keyword>
<evidence type="ECO:0000256" key="4">
    <source>
        <dbReference type="ARBA" id="ARBA00022884"/>
    </source>
</evidence>
<name>A0A803QBX5_CANSA</name>
<dbReference type="OMA" id="YFNYPEM"/>
<feature type="compositionally biased region" description="Polar residues" evidence="8">
    <location>
        <begin position="554"/>
        <end position="566"/>
    </location>
</feature>
<feature type="domain" description="RRM" evidence="9">
    <location>
        <begin position="337"/>
        <end position="412"/>
    </location>
</feature>
<dbReference type="InterPro" id="IPR025605">
    <property type="entry name" value="OST-HTH/LOTUS_dom"/>
</dbReference>
<evidence type="ECO:0000259" key="9">
    <source>
        <dbReference type="PROSITE" id="PS50102"/>
    </source>
</evidence>
<evidence type="ECO:0000256" key="1">
    <source>
        <dbReference type="ARBA" id="ARBA00022723"/>
    </source>
</evidence>
<dbReference type="InterPro" id="IPR056276">
    <property type="entry name" value="AtC3H46-like_PABC-like"/>
</dbReference>
<feature type="region of interest" description="Disordered" evidence="8">
    <location>
        <begin position="533"/>
        <end position="566"/>
    </location>
</feature>
<dbReference type="PANTHER" id="PTHR24009:SF40">
    <property type="entry name" value="C3H1-TYPE DOMAIN-CONTAINING PROTEIN"/>
    <property type="match status" value="1"/>
</dbReference>
<dbReference type="InterPro" id="IPR035979">
    <property type="entry name" value="RBD_domain_sf"/>
</dbReference>
<evidence type="ECO:0000256" key="6">
    <source>
        <dbReference type="PROSITE-ProRule" id="PRU00176"/>
    </source>
</evidence>
<reference evidence="12" key="2">
    <citation type="submission" date="2021-03" db="UniProtKB">
        <authorList>
            <consortium name="EnsemblPlants"/>
        </authorList>
    </citation>
    <scope>IDENTIFICATION</scope>
</reference>
<dbReference type="RefSeq" id="XP_030510373.1">
    <property type="nucleotide sequence ID" value="XM_030654513.2"/>
</dbReference>
<dbReference type="GeneID" id="115725088"/>
<evidence type="ECO:0000256" key="2">
    <source>
        <dbReference type="ARBA" id="ARBA00022771"/>
    </source>
</evidence>
<dbReference type="PANTHER" id="PTHR24009">
    <property type="entry name" value="RNA-BINDING (RRM/RBD/RNP MOTIFS)"/>
    <property type="match status" value="1"/>
</dbReference>
<evidence type="ECO:0000256" key="3">
    <source>
        <dbReference type="ARBA" id="ARBA00022833"/>
    </source>
</evidence>
<proteinExistence type="predicted"/>
<evidence type="ECO:0000259" key="11">
    <source>
        <dbReference type="PROSITE" id="PS51644"/>
    </source>
</evidence>
<evidence type="ECO:0008006" key="14">
    <source>
        <dbReference type="Google" id="ProtNLM"/>
    </source>
</evidence>
<dbReference type="Pfam" id="PF00076">
    <property type="entry name" value="RRM_1"/>
    <property type="match status" value="1"/>
</dbReference>
<dbReference type="InterPro" id="IPR000571">
    <property type="entry name" value="Znf_CCCH"/>
</dbReference>
<evidence type="ECO:0000259" key="10">
    <source>
        <dbReference type="PROSITE" id="PS50103"/>
    </source>
</evidence>